<dbReference type="InterPro" id="IPR036390">
    <property type="entry name" value="WH_DNA-bd_sf"/>
</dbReference>
<dbReference type="SUPFAM" id="SSF46785">
    <property type="entry name" value="Winged helix' DNA-binding domain"/>
    <property type="match status" value="1"/>
</dbReference>
<sequence>MPHPPRPTEAELKILKILWDLGPVPVKDVQAALASRQEYTYTGALRMLQVMLEKGLVARDESARSHVYRAAHPRASMEQGLVADLRDRLFGGSALALVQAALGAGSVSPEEKERIRALLGNSK</sequence>
<proteinExistence type="inferred from homology"/>
<name>A0AA48GVJ7_9BACT</name>
<dbReference type="GO" id="GO:0045892">
    <property type="term" value="P:negative regulation of DNA-templated transcription"/>
    <property type="evidence" value="ECO:0007669"/>
    <property type="project" value="InterPro"/>
</dbReference>
<evidence type="ECO:0000256" key="1">
    <source>
        <dbReference type="ARBA" id="ARBA00011046"/>
    </source>
</evidence>
<dbReference type="KEGG" id="msil:METEAL_40260"/>
<evidence type="ECO:0008006" key="7">
    <source>
        <dbReference type="Google" id="ProtNLM"/>
    </source>
</evidence>
<dbReference type="InterPro" id="IPR036388">
    <property type="entry name" value="WH-like_DNA-bd_sf"/>
</dbReference>
<protein>
    <recommendedName>
        <fullName evidence="7">Transcriptional regulator</fullName>
    </recommendedName>
</protein>
<keyword evidence="3" id="KW-0238">DNA-binding</keyword>
<dbReference type="RefSeq" id="WP_316413526.1">
    <property type="nucleotide sequence ID" value="NZ_AP027080.1"/>
</dbReference>
<evidence type="ECO:0000256" key="4">
    <source>
        <dbReference type="ARBA" id="ARBA00023163"/>
    </source>
</evidence>
<keyword evidence="4" id="KW-0804">Transcription</keyword>
<evidence type="ECO:0000256" key="2">
    <source>
        <dbReference type="ARBA" id="ARBA00023015"/>
    </source>
</evidence>
<reference evidence="6" key="1">
    <citation type="journal article" date="2023" name="Int. J. Syst. Evol. Microbiol.">
        <title>Mesoterricola silvestris gen. nov., sp. nov., Mesoterricola sediminis sp. nov., Geothrix oryzae sp. nov., Geothrix edaphica sp. nov., Geothrix rubra sp. nov., and Geothrix limicola sp. nov., six novel members of Acidobacteriota isolated from soils.</title>
        <authorList>
            <person name="Itoh H."/>
            <person name="Sugisawa Y."/>
            <person name="Mise K."/>
            <person name="Xu Z."/>
            <person name="Kuniyasu M."/>
            <person name="Ushijima N."/>
            <person name="Kawano K."/>
            <person name="Kobayashi E."/>
            <person name="Shiratori Y."/>
            <person name="Masuda Y."/>
            <person name="Senoo K."/>
        </authorList>
    </citation>
    <scope>NUCLEOTIDE SEQUENCE [LARGE SCALE GENOMIC DNA]</scope>
    <source>
        <strain evidence="6">W79</strain>
    </source>
</reference>
<comment type="similarity">
    <text evidence="1">Belongs to the BlaI transcriptional regulatory family.</text>
</comment>
<dbReference type="Pfam" id="PF03965">
    <property type="entry name" value="Penicillinase_R"/>
    <property type="match status" value="1"/>
</dbReference>
<dbReference type="InterPro" id="IPR005650">
    <property type="entry name" value="BlaI_family"/>
</dbReference>
<accession>A0AA48GVJ7</accession>
<keyword evidence="6" id="KW-1185">Reference proteome</keyword>
<evidence type="ECO:0000256" key="3">
    <source>
        <dbReference type="ARBA" id="ARBA00023125"/>
    </source>
</evidence>
<dbReference type="GO" id="GO:0003677">
    <property type="term" value="F:DNA binding"/>
    <property type="evidence" value="ECO:0007669"/>
    <property type="project" value="UniProtKB-KW"/>
</dbReference>
<dbReference type="Gene3D" id="1.10.10.10">
    <property type="entry name" value="Winged helix-like DNA-binding domain superfamily/Winged helix DNA-binding domain"/>
    <property type="match status" value="1"/>
</dbReference>
<evidence type="ECO:0000313" key="5">
    <source>
        <dbReference type="EMBL" id="BDU74852.1"/>
    </source>
</evidence>
<dbReference type="EMBL" id="AP027080">
    <property type="protein sequence ID" value="BDU74852.1"/>
    <property type="molecule type" value="Genomic_DNA"/>
</dbReference>
<keyword evidence="2" id="KW-0805">Transcription regulation</keyword>
<dbReference type="AlphaFoldDB" id="A0AA48GVJ7"/>
<gene>
    <name evidence="5" type="ORF">METEAL_40260</name>
</gene>
<organism evidence="5 6">
    <name type="scientific">Mesoterricola silvestris</name>
    <dbReference type="NCBI Taxonomy" id="2927979"/>
    <lineage>
        <taxon>Bacteria</taxon>
        <taxon>Pseudomonadati</taxon>
        <taxon>Acidobacteriota</taxon>
        <taxon>Holophagae</taxon>
        <taxon>Holophagales</taxon>
        <taxon>Holophagaceae</taxon>
        <taxon>Mesoterricola</taxon>
    </lineage>
</organism>
<evidence type="ECO:0000313" key="6">
    <source>
        <dbReference type="Proteomes" id="UP001238179"/>
    </source>
</evidence>
<dbReference type="Proteomes" id="UP001238179">
    <property type="component" value="Chromosome"/>
</dbReference>